<feature type="region of interest" description="Disordered" evidence="1">
    <location>
        <begin position="288"/>
        <end position="309"/>
    </location>
</feature>
<accession>A0ABN9TAI9</accession>
<evidence type="ECO:0008006" key="4">
    <source>
        <dbReference type="Google" id="ProtNLM"/>
    </source>
</evidence>
<reference evidence="2" key="1">
    <citation type="submission" date="2023-10" db="EMBL/GenBank/DDBJ databases">
        <authorList>
            <person name="Chen Y."/>
            <person name="Shah S."/>
            <person name="Dougan E. K."/>
            <person name="Thang M."/>
            <person name="Chan C."/>
        </authorList>
    </citation>
    <scope>NUCLEOTIDE SEQUENCE [LARGE SCALE GENOMIC DNA]</scope>
</reference>
<proteinExistence type="predicted"/>
<evidence type="ECO:0000313" key="3">
    <source>
        <dbReference type="Proteomes" id="UP001189429"/>
    </source>
</evidence>
<evidence type="ECO:0000313" key="2">
    <source>
        <dbReference type="EMBL" id="CAK0841640.1"/>
    </source>
</evidence>
<dbReference type="Proteomes" id="UP001189429">
    <property type="component" value="Unassembled WGS sequence"/>
</dbReference>
<name>A0ABN9TAI9_9DINO</name>
<organism evidence="2 3">
    <name type="scientific">Prorocentrum cordatum</name>
    <dbReference type="NCBI Taxonomy" id="2364126"/>
    <lineage>
        <taxon>Eukaryota</taxon>
        <taxon>Sar</taxon>
        <taxon>Alveolata</taxon>
        <taxon>Dinophyceae</taxon>
        <taxon>Prorocentrales</taxon>
        <taxon>Prorocentraceae</taxon>
        <taxon>Prorocentrum</taxon>
    </lineage>
</organism>
<sequence>MIRERRSKKKYEEATQKHKDDPDNDPEPAKAHAKVTISNKGTFIGLGNFMQAQGERAFLALHEGKAWLQQTFDYGPGGGIDDLNQIHDHDLYKNHPWNTQNRFSVRNPHLCGVVMKHTDEVHEQTQKPDTPTGMMRFLTGHFTAVVNNILPDVPAPQVARPPEEYPDYFDDLECDHVATAIGKVMLTASALHARGEERPDENNNNNRYSKVRRTRFLPWAEDAREHVRKQFNTAADYAREEARASKGAGEDSGSANARKDMTRAPQFIPPLNIGDKEMTGEEIANCLGEDTAPHDFVDPVDQDAVAPEI</sequence>
<feature type="region of interest" description="Disordered" evidence="1">
    <location>
        <begin position="1"/>
        <end position="31"/>
    </location>
</feature>
<gene>
    <name evidence="2" type="ORF">PCOR1329_LOCUS36802</name>
</gene>
<dbReference type="EMBL" id="CAUYUJ010014472">
    <property type="protein sequence ID" value="CAK0841640.1"/>
    <property type="molecule type" value="Genomic_DNA"/>
</dbReference>
<protein>
    <recommendedName>
        <fullName evidence="4">Phospholipase B-like</fullName>
    </recommendedName>
</protein>
<feature type="region of interest" description="Disordered" evidence="1">
    <location>
        <begin position="238"/>
        <end position="274"/>
    </location>
</feature>
<evidence type="ECO:0000256" key="1">
    <source>
        <dbReference type="SAM" id="MobiDB-lite"/>
    </source>
</evidence>
<feature type="compositionally biased region" description="Basic and acidic residues" evidence="1">
    <location>
        <begin position="1"/>
        <end position="21"/>
    </location>
</feature>
<keyword evidence="3" id="KW-1185">Reference proteome</keyword>
<comment type="caution">
    <text evidence="2">The sequence shown here is derived from an EMBL/GenBank/DDBJ whole genome shotgun (WGS) entry which is preliminary data.</text>
</comment>